<dbReference type="GO" id="GO:0008270">
    <property type="term" value="F:zinc ion binding"/>
    <property type="evidence" value="ECO:0007669"/>
    <property type="project" value="UniProtKB-KW"/>
</dbReference>
<proteinExistence type="predicted"/>
<keyword evidence="3" id="KW-0862">Zinc</keyword>
<keyword evidence="5" id="KW-0175">Coiled coil</keyword>
<evidence type="ECO:0000256" key="5">
    <source>
        <dbReference type="SAM" id="Coils"/>
    </source>
</evidence>
<dbReference type="InterPro" id="IPR001841">
    <property type="entry name" value="Znf_RING"/>
</dbReference>
<keyword evidence="1" id="KW-0479">Metal-binding</keyword>
<feature type="region of interest" description="Disordered" evidence="6">
    <location>
        <begin position="261"/>
        <end position="298"/>
    </location>
</feature>
<feature type="domain" description="RING-type" evidence="7">
    <location>
        <begin position="6"/>
        <end position="42"/>
    </location>
</feature>
<evidence type="ECO:0000256" key="6">
    <source>
        <dbReference type="SAM" id="MobiDB-lite"/>
    </source>
</evidence>
<evidence type="ECO:0000256" key="3">
    <source>
        <dbReference type="ARBA" id="ARBA00022833"/>
    </source>
</evidence>
<dbReference type="SMART" id="SM00184">
    <property type="entry name" value="RING"/>
    <property type="match status" value="1"/>
</dbReference>
<dbReference type="Gene3D" id="3.30.40.10">
    <property type="entry name" value="Zinc/RING finger domain, C3HC4 (zinc finger)"/>
    <property type="match status" value="1"/>
</dbReference>
<name>A0A8H7F5Z5_AGABI</name>
<feature type="coiled-coil region" evidence="5">
    <location>
        <begin position="126"/>
        <end position="219"/>
    </location>
</feature>
<comment type="caution">
    <text evidence="8">The sequence shown here is derived from an EMBL/GenBank/DDBJ whole genome shotgun (WGS) entry which is preliminary data.</text>
</comment>
<dbReference type="EMBL" id="JABXXO010000005">
    <property type="protein sequence ID" value="KAF7777871.1"/>
    <property type="molecule type" value="Genomic_DNA"/>
</dbReference>
<accession>A0A8H7F5Z5</accession>
<dbReference type="InterPro" id="IPR017907">
    <property type="entry name" value="Znf_RING_CS"/>
</dbReference>
<keyword evidence="2 4" id="KW-0863">Zinc-finger</keyword>
<organism evidence="8 9">
    <name type="scientific">Agaricus bisporus var. burnettii</name>
    <dbReference type="NCBI Taxonomy" id="192524"/>
    <lineage>
        <taxon>Eukaryota</taxon>
        <taxon>Fungi</taxon>
        <taxon>Dikarya</taxon>
        <taxon>Basidiomycota</taxon>
        <taxon>Agaricomycotina</taxon>
        <taxon>Agaricomycetes</taxon>
        <taxon>Agaricomycetidae</taxon>
        <taxon>Agaricales</taxon>
        <taxon>Agaricineae</taxon>
        <taxon>Agaricaceae</taxon>
        <taxon>Agaricus</taxon>
    </lineage>
</organism>
<protein>
    <recommendedName>
        <fullName evidence="7">RING-type domain-containing protein</fullName>
    </recommendedName>
</protein>
<gene>
    <name evidence="8" type="ORF">Agabi119p4_3943</name>
</gene>
<sequence>MGHLLCIICDKVDKPDEFLAQYCGHAFCKHCISQLSTCPKCRTEWGSRIPYRIFFDFPDTSVFSRLYTRLENMGEETPSVVADKTSGIIRKFVEDSSLAHDASQAVALLEATERLEKRVIPLFSDLERMRKENSSLREQSAAYQLDIQSKEGLSAQIEEMYHTMAEQNQNILSISEELAREEKKRSSEEKANHRLVRLVRKKQEEIDIKEREIETLRSVVEARDKQLHLQKRKLRELAKRLKTTPVVQDVDDSLIVEPPLSDIVNDDTFQRPHKPEANSSSPPLNTLFSTHKRRKTET</sequence>
<dbReference type="PROSITE" id="PS50089">
    <property type="entry name" value="ZF_RING_2"/>
    <property type="match status" value="1"/>
</dbReference>
<dbReference type="Proteomes" id="UP000629468">
    <property type="component" value="Unassembled WGS sequence"/>
</dbReference>
<dbReference type="SUPFAM" id="SSF57850">
    <property type="entry name" value="RING/U-box"/>
    <property type="match status" value="1"/>
</dbReference>
<dbReference type="InterPro" id="IPR013083">
    <property type="entry name" value="Znf_RING/FYVE/PHD"/>
</dbReference>
<evidence type="ECO:0000256" key="4">
    <source>
        <dbReference type="PROSITE-ProRule" id="PRU00175"/>
    </source>
</evidence>
<evidence type="ECO:0000256" key="1">
    <source>
        <dbReference type="ARBA" id="ARBA00022723"/>
    </source>
</evidence>
<dbReference type="AlphaFoldDB" id="A0A8H7F5Z5"/>
<evidence type="ECO:0000313" key="9">
    <source>
        <dbReference type="Proteomes" id="UP000629468"/>
    </source>
</evidence>
<evidence type="ECO:0000256" key="2">
    <source>
        <dbReference type="ARBA" id="ARBA00022771"/>
    </source>
</evidence>
<feature type="compositionally biased region" description="Polar residues" evidence="6">
    <location>
        <begin position="277"/>
        <end position="289"/>
    </location>
</feature>
<reference evidence="8 9" key="1">
    <citation type="journal article" name="Sci. Rep.">
        <title>Telomere-to-telomere assembled and centromere annotated genomes of the two main subspecies of the button mushroom Agaricus bisporus reveal especially polymorphic chromosome ends.</title>
        <authorList>
            <person name="Sonnenberg A.S.M."/>
            <person name="Sedaghat-Telgerd N."/>
            <person name="Lavrijssen B."/>
            <person name="Ohm R.A."/>
            <person name="Hendrickx P.M."/>
            <person name="Scholtmeijer K."/>
            <person name="Baars J.J.P."/>
            <person name="van Peer A."/>
        </authorList>
    </citation>
    <scope>NUCLEOTIDE SEQUENCE [LARGE SCALE GENOMIC DNA]</scope>
    <source>
        <strain evidence="8 9">H119_p4</strain>
    </source>
</reference>
<evidence type="ECO:0000313" key="8">
    <source>
        <dbReference type="EMBL" id="KAF7777871.1"/>
    </source>
</evidence>
<evidence type="ECO:0000259" key="7">
    <source>
        <dbReference type="PROSITE" id="PS50089"/>
    </source>
</evidence>
<dbReference type="PROSITE" id="PS00518">
    <property type="entry name" value="ZF_RING_1"/>
    <property type="match status" value="1"/>
</dbReference>